<keyword evidence="3" id="KW-0677">Repeat</keyword>
<evidence type="ECO:0000256" key="3">
    <source>
        <dbReference type="ARBA" id="ARBA00022737"/>
    </source>
</evidence>
<evidence type="ECO:0000313" key="5">
    <source>
        <dbReference type="EMBL" id="KAJ8535726.1"/>
    </source>
</evidence>
<comment type="caution">
    <text evidence="5">The sequence shown here is derived from an EMBL/GenBank/DDBJ whole genome shotgun (WGS) entry which is preliminary data.</text>
</comment>
<dbReference type="Pfam" id="PF00514">
    <property type="entry name" value="Arm"/>
    <property type="match status" value="2"/>
</dbReference>
<dbReference type="EMBL" id="JAJAGQ010000018">
    <property type="protein sequence ID" value="KAJ8535726.1"/>
    <property type="molecule type" value="Genomic_DNA"/>
</dbReference>
<dbReference type="PANTHER" id="PTHR23316">
    <property type="entry name" value="IMPORTIN ALPHA"/>
    <property type="match status" value="1"/>
</dbReference>
<evidence type="ECO:0000256" key="1">
    <source>
        <dbReference type="ARBA" id="ARBA00010394"/>
    </source>
</evidence>
<keyword evidence="4" id="KW-0653">Protein transport</keyword>
<proteinExistence type="inferred from homology"/>
<reference evidence="6" key="1">
    <citation type="journal article" date="2023" name="Proc. Natl. Acad. Sci. U.S.A.">
        <title>Genomic and structural basis for evolution of tropane alkaloid biosynthesis.</title>
        <authorList>
            <person name="Wanga Y.-J."/>
            <person name="Taina T."/>
            <person name="Yua J.-Y."/>
            <person name="Lia J."/>
            <person name="Xua B."/>
            <person name="Chenc J."/>
            <person name="D'Auriad J.C."/>
            <person name="Huanga J.-P."/>
            <person name="Huanga S.-X."/>
        </authorList>
    </citation>
    <scope>NUCLEOTIDE SEQUENCE [LARGE SCALE GENOMIC DNA]</scope>
    <source>
        <strain evidence="6">cv. KIB-2019</strain>
    </source>
</reference>
<dbReference type="Gene3D" id="1.25.10.10">
    <property type="entry name" value="Leucine-rich Repeat Variant"/>
    <property type="match status" value="2"/>
</dbReference>
<dbReference type="GO" id="GO:0015031">
    <property type="term" value="P:protein transport"/>
    <property type="evidence" value="ECO:0007669"/>
    <property type="project" value="UniProtKB-KW"/>
</dbReference>
<dbReference type="Proteomes" id="UP001152561">
    <property type="component" value="Unassembled WGS sequence"/>
</dbReference>
<accession>A0A9Q1R138</accession>
<evidence type="ECO:0000256" key="2">
    <source>
        <dbReference type="ARBA" id="ARBA00022448"/>
    </source>
</evidence>
<protein>
    <submittedName>
        <fullName evidence="5">Uncharacterized protein</fullName>
    </submittedName>
</protein>
<evidence type="ECO:0000256" key="4">
    <source>
        <dbReference type="ARBA" id="ARBA00022927"/>
    </source>
</evidence>
<comment type="similarity">
    <text evidence="1">Belongs to the importin alpha family.</text>
</comment>
<gene>
    <name evidence="5" type="ORF">K7X08_023446</name>
</gene>
<dbReference type="InterPro" id="IPR011989">
    <property type="entry name" value="ARM-like"/>
</dbReference>
<dbReference type="AlphaFoldDB" id="A0A9Q1R138"/>
<dbReference type="SUPFAM" id="SSF48371">
    <property type="entry name" value="ARM repeat"/>
    <property type="match status" value="1"/>
</dbReference>
<evidence type="ECO:0000313" key="6">
    <source>
        <dbReference type="Proteomes" id="UP001152561"/>
    </source>
</evidence>
<name>A0A9Q1R138_9SOLA</name>
<organism evidence="5 6">
    <name type="scientific">Anisodus acutangulus</name>
    <dbReference type="NCBI Taxonomy" id="402998"/>
    <lineage>
        <taxon>Eukaryota</taxon>
        <taxon>Viridiplantae</taxon>
        <taxon>Streptophyta</taxon>
        <taxon>Embryophyta</taxon>
        <taxon>Tracheophyta</taxon>
        <taxon>Spermatophyta</taxon>
        <taxon>Magnoliopsida</taxon>
        <taxon>eudicotyledons</taxon>
        <taxon>Gunneridae</taxon>
        <taxon>Pentapetalae</taxon>
        <taxon>asterids</taxon>
        <taxon>lamiids</taxon>
        <taxon>Solanales</taxon>
        <taxon>Solanaceae</taxon>
        <taxon>Solanoideae</taxon>
        <taxon>Hyoscyameae</taxon>
        <taxon>Anisodus</taxon>
    </lineage>
</organism>
<dbReference type="InterPro" id="IPR016024">
    <property type="entry name" value="ARM-type_fold"/>
</dbReference>
<dbReference type="OrthoDB" id="29145at2759"/>
<dbReference type="SMART" id="SM00185">
    <property type="entry name" value="ARM"/>
    <property type="match status" value="2"/>
</dbReference>
<dbReference type="InterPro" id="IPR000225">
    <property type="entry name" value="Armadillo"/>
</dbReference>
<sequence length="116" mass="12759">MSVNSTNRDLVLGHGALVPLLAQFNEHAKLSMLRNATCTLSNFCRGKPQPQFEKVVIEAGVCPRLVELLLHSSPFVLIPALRTVGNIVTGDDIQTHVWLSDQSVVLNWRSVLFNPG</sequence>
<keyword evidence="6" id="KW-1185">Reference proteome</keyword>
<keyword evidence="2" id="KW-0813">Transport</keyword>